<proteinExistence type="predicted"/>
<evidence type="ECO:0000313" key="3">
    <source>
        <dbReference type="Proteomes" id="UP000298656"/>
    </source>
</evidence>
<dbReference type="KEGG" id="tvl:FAZ95_25770"/>
<evidence type="ECO:0000313" key="2">
    <source>
        <dbReference type="EMBL" id="QCP52570.1"/>
    </source>
</evidence>
<dbReference type="Proteomes" id="UP000298656">
    <property type="component" value="Chromosome 2"/>
</dbReference>
<reference evidence="2 3" key="1">
    <citation type="submission" date="2019-05" db="EMBL/GenBank/DDBJ databases">
        <title>Burkholderia sp. DHOD12, isolated from subtropical forest soil.</title>
        <authorList>
            <person name="Gao Z.-H."/>
            <person name="Qiu L.-H."/>
        </authorList>
    </citation>
    <scope>NUCLEOTIDE SEQUENCE [LARGE SCALE GENOMIC DNA]</scope>
    <source>
        <strain evidence="2 3">DHOD12</strain>
    </source>
</reference>
<feature type="transmembrane region" description="Helical" evidence="1">
    <location>
        <begin position="44"/>
        <end position="62"/>
    </location>
</feature>
<keyword evidence="1" id="KW-0472">Membrane</keyword>
<organism evidence="2 3">
    <name type="scientific">Trinickia violacea</name>
    <dbReference type="NCBI Taxonomy" id="2571746"/>
    <lineage>
        <taxon>Bacteria</taxon>
        <taxon>Pseudomonadati</taxon>
        <taxon>Pseudomonadota</taxon>
        <taxon>Betaproteobacteria</taxon>
        <taxon>Burkholderiales</taxon>
        <taxon>Burkholderiaceae</taxon>
        <taxon>Trinickia</taxon>
    </lineage>
</organism>
<keyword evidence="3" id="KW-1185">Reference proteome</keyword>
<keyword evidence="1" id="KW-1133">Transmembrane helix</keyword>
<sequence>MSHELYVQALSAMFLFWNGARVLTYLPTIGKLLARETDVRSYSLLSWGSWVLSNGTFALMLLEMSRGVPNQMFWMNAANTLMCLVVSFIIVHRRFQQLRACVSGQDEPQVQRRRLVVWGTTTGILSIGFASAVAYGVWAGQEQRGQVAMRAGAHPALETAGPVAVTPSTAASQPSVLASAPLTATTAAAGARLASNASVVPSDSSAAAPTHSAAPKVAAVQPVHANRAADPNHRHVAARGVRTDSDLFTRVSFFFRHVIYRGHGAKSRRYVDDHP</sequence>
<feature type="transmembrane region" description="Helical" evidence="1">
    <location>
        <begin position="115"/>
        <end position="138"/>
    </location>
</feature>
<feature type="transmembrane region" description="Helical" evidence="1">
    <location>
        <begin position="74"/>
        <end position="95"/>
    </location>
</feature>
<dbReference type="RefSeq" id="WP_137335341.1">
    <property type="nucleotide sequence ID" value="NZ_CP040078.1"/>
</dbReference>
<dbReference type="EMBL" id="CP040078">
    <property type="protein sequence ID" value="QCP52570.1"/>
    <property type="molecule type" value="Genomic_DNA"/>
</dbReference>
<name>A0A4V1EI53_9BURK</name>
<evidence type="ECO:0000256" key="1">
    <source>
        <dbReference type="SAM" id="Phobius"/>
    </source>
</evidence>
<accession>A0A4V1EI53</accession>
<keyword evidence="1" id="KW-0812">Transmembrane</keyword>
<feature type="transmembrane region" description="Helical" evidence="1">
    <location>
        <begin position="6"/>
        <end position="23"/>
    </location>
</feature>
<dbReference type="AlphaFoldDB" id="A0A4V1EI53"/>
<gene>
    <name evidence="2" type="ORF">FAZ95_25770</name>
</gene>
<dbReference type="OrthoDB" id="9006324at2"/>
<protein>
    <submittedName>
        <fullName evidence="2">Uncharacterized protein</fullName>
    </submittedName>
</protein>